<name>A0ABY3WWG4_9GAMM</name>
<evidence type="ECO:0000313" key="5">
    <source>
        <dbReference type="Proteomes" id="UP000829542"/>
    </source>
</evidence>
<dbReference type="InterPro" id="IPR014036">
    <property type="entry name" value="DeoR-like_C"/>
</dbReference>
<keyword evidence="4" id="KW-0238">DNA-binding</keyword>
<dbReference type="InterPro" id="IPR036388">
    <property type="entry name" value="WH-like_DNA-bd_sf"/>
</dbReference>
<dbReference type="PROSITE" id="PS51000">
    <property type="entry name" value="HTH_DEOR_2"/>
    <property type="match status" value="1"/>
</dbReference>
<dbReference type="InterPro" id="IPR036390">
    <property type="entry name" value="WH_DNA-bd_sf"/>
</dbReference>
<dbReference type="GO" id="GO:0003677">
    <property type="term" value="F:DNA binding"/>
    <property type="evidence" value="ECO:0007669"/>
    <property type="project" value="UniProtKB-KW"/>
</dbReference>
<dbReference type="Gene3D" id="3.40.50.1360">
    <property type="match status" value="1"/>
</dbReference>
<organism evidence="4 5">
    <name type="scientific">Ignatzschineria rhizosphaerae</name>
    <dbReference type="NCBI Taxonomy" id="2923279"/>
    <lineage>
        <taxon>Bacteria</taxon>
        <taxon>Pseudomonadati</taxon>
        <taxon>Pseudomonadota</taxon>
        <taxon>Gammaproteobacteria</taxon>
        <taxon>Cardiobacteriales</taxon>
        <taxon>Ignatzschineriaceae</taxon>
        <taxon>Ignatzschineria</taxon>
    </lineage>
</organism>
<evidence type="ECO:0000313" key="4">
    <source>
        <dbReference type="EMBL" id="UNM94963.1"/>
    </source>
</evidence>
<accession>A0ABY3WWG4</accession>
<gene>
    <name evidence="4" type="ORF">MMG00_06835</name>
</gene>
<feature type="domain" description="HTH deoR-type" evidence="3">
    <location>
        <begin position="3"/>
        <end position="58"/>
    </location>
</feature>
<keyword evidence="1" id="KW-0805">Transcription regulation</keyword>
<protein>
    <submittedName>
        <fullName evidence="4">DeoR/GlpR family DNA-binding transcription regulator</fullName>
    </submittedName>
</protein>
<dbReference type="PANTHER" id="PTHR30363:SF58">
    <property type="entry name" value="REGULATORY PROTEIN, DEOR FAMILY"/>
    <property type="match status" value="1"/>
</dbReference>
<dbReference type="EMBL" id="CP093379">
    <property type="protein sequence ID" value="UNM94963.1"/>
    <property type="molecule type" value="Genomic_DNA"/>
</dbReference>
<evidence type="ECO:0000259" key="3">
    <source>
        <dbReference type="PROSITE" id="PS51000"/>
    </source>
</evidence>
<keyword evidence="2" id="KW-0804">Transcription</keyword>
<dbReference type="SUPFAM" id="SSF46785">
    <property type="entry name" value="Winged helix' DNA-binding domain"/>
    <property type="match status" value="1"/>
</dbReference>
<dbReference type="Pfam" id="PF08220">
    <property type="entry name" value="HTH_DeoR"/>
    <property type="match status" value="1"/>
</dbReference>
<dbReference type="Pfam" id="PF00455">
    <property type="entry name" value="DeoRC"/>
    <property type="match status" value="1"/>
</dbReference>
<sequence length="251" mass="27595">MIPLERQKNILNLIQQNEVMSIQELCKIFDVSYMTIWRDINLLEKEGKVATVSGGVRASERLSFEPSHTIKGGLNTSEKESIALLACEQIPKNACVYLDAGTTVLELAKKIAHRDDLTIITNDLVIAGFIVQHSKAELIHTGGRICKDNNSAIGEIAAKTLKNFIIDIAFVSASSWNLRGISTPDENKVPVKEAIAQVSNKLYLLSDSSKYGKVATFIALPMSAFDAIFTDKNLPKNTLKELNNLGITVYS</sequence>
<dbReference type="SMART" id="SM00420">
    <property type="entry name" value="HTH_DEOR"/>
    <property type="match status" value="1"/>
</dbReference>
<evidence type="ECO:0000256" key="1">
    <source>
        <dbReference type="ARBA" id="ARBA00023015"/>
    </source>
</evidence>
<proteinExistence type="predicted"/>
<dbReference type="Gene3D" id="1.10.10.10">
    <property type="entry name" value="Winged helix-like DNA-binding domain superfamily/Winged helix DNA-binding domain"/>
    <property type="match status" value="1"/>
</dbReference>
<reference evidence="4 5" key="1">
    <citation type="submission" date="2022-03" db="EMBL/GenBank/DDBJ databases">
        <title>Ignatzschineria rhizosphaerae HR5S32.</title>
        <authorList>
            <person name="Sun J.Q."/>
            <person name="Feng J.Y."/>
        </authorList>
    </citation>
    <scope>NUCLEOTIDE SEQUENCE [LARGE SCALE GENOMIC DNA]</scope>
    <source>
        <strain evidence="4 5">HR5S32</strain>
    </source>
</reference>
<dbReference type="InterPro" id="IPR001034">
    <property type="entry name" value="DeoR_HTH"/>
</dbReference>
<dbReference type="RefSeq" id="WP_242146733.1">
    <property type="nucleotide sequence ID" value="NZ_CP093379.1"/>
</dbReference>
<dbReference type="PANTHER" id="PTHR30363">
    <property type="entry name" value="HTH-TYPE TRANSCRIPTIONAL REGULATOR SRLR-RELATED"/>
    <property type="match status" value="1"/>
</dbReference>
<dbReference type="InterPro" id="IPR037171">
    <property type="entry name" value="NagB/RpiA_transferase-like"/>
</dbReference>
<keyword evidence="5" id="KW-1185">Reference proteome</keyword>
<dbReference type="Proteomes" id="UP000829542">
    <property type="component" value="Chromosome"/>
</dbReference>
<evidence type="ECO:0000256" key="2">
    <source>
        <dbReference type="ARBA" id="ARBA00023163"/>
    </source>
</evidence>
<dbReference type="SMART" id="SM01134">
    <property type="entry name" value="DeoRC"/>
    <property type="match status" value="1"/>
</dbReference>
<dbReference type="SUPFAM" id="SSF100950">
    <property type="entry name" value="NagB/RpiA/CoA transferase-like"/>
    <property type="match status" value="1"/>
</dbReference>
<dbReference type="InterPro" id="IPR050313">
    <property type="entry name" value="Carb_Metab_HTH_regulators"/>
</dbReference>